<dbReference type="InterPro" id="IPR049947">
    <property type="entry name" value="Cu_Am_Ox_Cu-bd"/>
</dbReference>
<evidence type="ECO:0000256" key="2">
    <source>
        <dbReference type="ARBA" id="ARBA00022723"/>
    </source>
</evidence>
<dbReference type="Pfam" id="PF01179">
    <property type="entry name" value="Cu_amine_oxid"/>
    <property type="match status" value="1"/>
</dbReference>
<feature type="non-terminal residue" evidence="14">
    <location>
        <position position="1"/>
    </location>
</feature>
<feature type="active site" description="Schiff-base intermediate with substrate; via topaquinone" evidence="6">
    <location>
        <position position="424"/>
    </location>
</feature>
<evidence type="ECO:0000313" key="15">
    <source>
        <dbReference type="Proteomes" id="UP000682733"/>
    </source>
</evidence>
<dbReference type="InterPro" id="IPR015802">
    <property type="entry name" value="Cu_amine_oxidase_N3"/>
</dbReference>
<evidence type="ECO:0000259" key="11">
    <source>
        <dbReference type="Pfam" id="PF02728"/>
    </source>
</evidence>
<dbReference type="Gene3D" id="3.10.450.40">
    <property type="match status" value="2"/>
</dbReference>
<keyword evidence="2 8" id="KW-0479">Metal-binding</keyword>
<evidence type="ECO:0000256" key="1">
    <source>
        <dbReference type="ARBA" id="ARBA00007983"/>
    </source>
</evidence>
<feature type="domain" description="Copper amine oxidase catalytic" evidence="10">
    <location>
        <begin position="264"/>
        <end position="668"/>
    </location>
</feature>
<dbReference type="InterPro" id="IPR036460">
    <property type="entry name" value="Cu_amine_oxidase_C_sf"/>
</dbReference>
<evidence type="ECO:0000313" key="14">
    <source>
        <dbReference type="EMBL" id="CAF4063098.1"/>
    </source>
</evidence>
<dbReference type="InterPro" id="IPR054157">
    <property type="entry name" value="AGAO-like_N2"/>
</dbReference>
<gene>
    <name evidence="13" type="ORF">OVA965_LOCUS26500</name>
    <name evidence="14" type="ORF">TMI583_LOCUS27243</name>
</gene>
<evidence type="ECO:0000256" key="7">
    <source>
        <dbReference type="PIRSR" id="PIRSR600269-51"/>
    </source>
</evidence>
<dbReference type="Proteomes" id="UP000677228">
    <property type="component" value="Unassembled WGS sequence"/>
</dbReference>
<dbReference type="EMBL" id="CAJOBA010038572">
    <property type="protein sequence ID" value="CAF4063098.1"/>
    <property type="molecule type" value="Genomic_DNA"/>
</dbReference>
<evidence type="ECO:0000259" key="10">
    <source>
        <dbReference type="Pfam" id="PF01179"/>
    </source>
</evidence>
<comment type="similarity">
    <text evidence="1 8">Belongs to the copper/topaquinone oxidase family.</text>
</comment>
<feature type="domain" description="Copper amine oxidase N3-terminal" evidence="11">
    <location>
        <begin position="136"/>
        <end position="214"/>
    </location>
</feature>
<evidence type="ECO:0000256" key="4">
    <source>
        <dbReference type="ARBA" id="ARBA00023002"/>
    </source>
</evidence>
<dbReference type="Pfam" id="PF02728">
    <property type="entry name" value="Cu_amine_oxidN3"/>
    <property type="match status" value="1"/>
</dbReference>
<dbReference type="PROSITE" id="PS01165">
    <property type="entry name" value="COPPER_AMINE_OXID_2"/>
    <property type="match status" value="1"/>
</dbReference>
<dbReference type="SUPFAM" id="SSF54416">
    <property type="entry name" value="Amine oxidase N-terminal region"/>
    <property type="match status" value="2"/>
</dbReference>
<reference evidence="14" key="1">
    <citation type="submission" date="2021-02" db="EMBL/GenBank/DDBJ databases">
        <authorList>
            <person name="Nowell W R."/>
        </authorList>
    </citation>
    <scope>NUCLEOTIDE SEQUENCE</scope>
</reference>
<dbReference type="GO" id="GO:0008131">
    <property type="term" value="F:primary methylamine oxidase activity"/>
    <property type="evidence" value="ECO:0007669"/>
    <property type="project" value="InterPro"/>
</dbReference>
<dbReference type="InterPro" id="IPR016182">
    <property type="entry name" value="Cu_amine_oxidase_N-reg"/>
</dbReference>
<evidence type="ECO:0000259" key="12">
    <source>
        <dbReference type="Pfam" id="PF21994"/>
    </source>
</evidence>
<comment type="cofactor">
    <cofactor evidence="8">
        <name>Cu cation</name>
        <dbReference type="ChEBI" id="CHEBI:23378"/>
    </cofactor>
    <text evidence="8">Contains 1 topaquinone per subunit.</text>
</comment>
<dbReference type="AlphaFoldDB" id="A0A8S2PMS1"/>
<dbReference type="Gene3D" id="2.70.98.20">
    <property type="entry name" value="Copper amine oxidase, catalytic domain"/>
    <property type="match status" value="1"/>
</dbReference>
<protein>
    <recommendedName>
        <fullName evidence="8">Amine oxidase</fullName>
        <ecNumber evidence="8">1.4.3.-</ecNumber>
    </recommendedName>
</protein>
<dbReference type="PROSITE" id="PS01164">
    <property type="entry name" value="COPPER_AMINE_OXID_1"/>
    <property type="match status" value="1"/>
</dbReference>
<dbReference type="Proteomes" id="UP000682733">
    <property type="component" value="Unassembled WGS sequence"/>
</dbReference>
<evidence type="ECO:0000256" key="8">
    <source>
        <dbReference type="RuleBase" id="RU000672"/>
    </source>
</evidence>
<sequence length="691" mass="78190">IMPVNHDPASDELAAHPSRLPTHPKEVVEEKKAAPQEIFSPPVLHPLDPLTANEINLATKILKKSPYFQKYLRIITVILLEPSDKNVVLNIQPDDEIPRQVTMFIRDPVKHTTLEIIIDLTKETIKNTLELTDVQPSLTFDEMIVADTVLRNDKNFLAAIAKRNLEINNIVFYPFAAGYRDLSDEPSKRRIFRPLVAVSHGKEDNYYAHPVEVMDLDDMIVEVEDYYVVPVPTHTANFNPENITSSNNVPYFPNGLRNDLKPLVITQPEGPSFKVDGYQVTWQKWRFRIGFNVRESLVLHCIEYFDKDKWRSIIYRAAMCEMYVPYGDASPTHSFKNVFDVGEAGLGLLVNSLVLGCDCLGEIHYFDVIVNNNQGQPLLLKNAICMHEEDGGLLWKHTEFVEGRTQVRRSRRLVISTVATVGNYEYAMYWYLNQDGSLNYEVKLTGIIAPGAIGSGKTPVSGGLVAPGTYGPYHQHFFNVRIDWMLDGLKNSLVEVNCEPLPPGKDNLIGNAWTAKETILSTVGQARRTIESKTSRFWKIVNSAVLNQVEQPVAYKLAPMGNVFPLCLENSHQYKRGAFTRYHLWGTVYDPNEMYAAGLYPNQKCEDTGLSKYSEANKDKSLIDSDLVTWYTFGCTHVIRPEDWPVMPVETTGFRLLPHGFFDGNPALDVPLPPNHSRKKNCEECNSNGKS</sequence>
<dbReference type="InterPro" id="IPR049948">
    <property type="entry name" value="Cu_Am_ox_TPQ-bd"/>
</dbReference>
<comment type="PTM">
    <text evidence="7 8">Topaquinone (TPQ) is generated by copper-dependent autoxidation of a specific tyrosyl residue.</text>
</comment>
<dbReference type="EMBL" id="CAJNOK010017017">
    <property type="protein sequence ID" value="CAF1256047.1"/>
    <property type="molecule type" value="Genomic_DNA"/>
</dbReference>
<feature type="domain" description="AGAO-like N2" evidence="12">
    <location>
        <begin position="51"/>
        <end position="127"/>
    </location>
</feature>
<feature type="active site" description="Proton acceptor" evidence="6">
    <location>
        <position position="340"/>
    </location>
</feature>
<dbReference type="InterPro" id="IPR000269">
    <property type="entry name" value="Cu_amine_oxidase"/>
</dbReference>
<proteinExistence type="inferred from homology"/>
<evidence type="ECO:0000256" key="5">
    <source>
        <dbReference type="ARBA" id="ARBA00023008"/>
    </source>
</evidence>
<organism evidence="14 15">
    <name type="scientific">Didymodactylos carnosus</name>
    <dbReference type="NCBI Taxonomy" id="1234261"/>
    <lineage>
        <taxon>Eukaryota</taxon>
        <taxon>Metazoa</taxon>
        <taxon>Spiralia</taxon>
        <taxon>Gnathifera</taxon>
        <taxon>Rotifera</taxon>
        <taxon>Eurotatoria</taxon>
        <taxon>Bdelloidea</taxon>
        <taxon>Philodinida</taxon>
        <taxon>Philodinidae</taxon>
        <taxon>Didymodactylos</taxon>
    </lineage>
</organism>
<evidence type="ECO:0000313" key="13">
    <source>
        <dbReference type="EMBL" id="CAF1256047.1"/>
    </source>
</evidence>
<dbReference type="InterPro" id="IPR015798">
    <property type="entry name" value="Cu_amine_oxidase_C"/>
</dbReference>
<dbReference type="SUPFAM" id="SSF49998">
    <property type="entry name" value="Amine oxidase catalytic domain"/>
    <property type="match status" value="1"/>
</dbReference>
<evidence type="ECO:0000256" key="9">
    <source>
        <dbReference type="SAM" id="MobiDB-lite"/>
    </source>
</evidence>
<name>A0A8S2PMS1_9BILA</name>
<dbReference type="Pfam" id="PF21994">
    <property type="entry name" value="AGAO-like_N2"/>
    <property type="match status" value="1"/>
</dbReference>
<comment type="caution">
    <text evidence="14">The sequence shown here is derived from an EMBL/GenBank/DDBJ whole genome shotgun (WGS) entry which is preliminary data.</text>
</comment>
<keyword evidence="4 8" id="KW-0560">Oxidoreductase</keyword>
<dbReference type="GO" id="GO:0009308">
    <property type="term" value="P:amine metabolic process"/>
    <property type="evidence" value="ECO:0007669"/>
    <property type="project" value="UniProtKB-UniRule"/>
</dbReference>
<evidence type="ECO:0000256" key="3">
    <source>
        <dbReference type="ARBA" id="ARBA00022772"/>
    </source>
</evidence>
<accession>A0A8S2PMS1</accession>
<dbReference type="GO" id="GO:0048038">
    <property type="term" value="F:quinone binding"/>
    <property type="evidence" value="ECO:0007669"/>
    <property type="project" value="InterPro"/>
</dbReference>
<dbReference type="PANTHER" id="PTHR10638">
    <property type="entry name" value="COPPER AMINE OXIDASE"/>
    <property type="match status" value="1"/>
</dbReference>
<dbReference type="NCBIfam" id="NF008559">
    <property type="entry name" value="PRK11504.1"/>
    <property type="match status" value="1"/>
</dbReference>
<feature type="modified residue" description="2',4',5'-topaquinone" evidence="7">
    <location>
        <position position="424"/>
    </location>
</feature>
<keyword evidence="3 6" id="KW-0801">TPQ</keyword>
<feature type="region of interest" description="Disordered" evidence="9">
    <location>
        <begin position="1"/>
        <end position="22"/>
    </location>
</feature>
<evidence type="ECO:0000256" key="6">
    <source>
        <dbReference type="PIRSR" id="PIRSR600269-50"/>
    </source>
</evidence>
<dbReference type="EC" id="1.4.3.-" evidence="8"/>
<keyword evidence="5 8" id="KW-0186">Copper</keyword>
<dbReference type="GO" id="GO:0005507">
    <property type="term" value="F:copper ion binding"/>
    <property type="evidence" value="ECO:0007669"/>
    <property type="project" value="InterPro"/>
</dbReference>